<comment type="similarity">
    <text evidence="1 6">Belongs to the glutaminase family.</text>
</comment>
<feature type="binding site" evidence="6">
    <location>
        <position position="165"/>
    </location>
    <ligand>
        <name>substrate</name>
    </ligand>
</feature>
<evidence type="ECO:0000256" key="1">
    <source>
        <dbReference type="ARBA" id="ARBA00011076"/>
    </source>
</evidence>
<feature type="binding site" evidence="6">
    <location>
        <position position="68"/>
    </location>
    <ligand>
        <name>substrate</name>
    </ligand>
</feature>
<dbReference type="Proteomes" id="UP001285636">
    <property type="component" value="Unassembled WGS sequence"/>
</dbReference>
<dbReference type="RefSeq" id="WP_289235740.1">
    <property type="nucleotide sequence ID" value="NZ_CP117835.1"/>
</dbReference>
<comment type="catalytic activity">
    <reaction evidence="5 6">
        <text>L-glutamine + H2O = L-glutamate + NH4(+)</text>
        <dbReference type="Rhea" id="RHEA:15889"/>
        <dbReference type="ChEBI" id="CHEBI:15377"/>
        <dbReference type="ChEBI" id="CHEBI:28938"/>
        <dbReference type="ChEBI" id="CHEBI:29985"/>
        <dbReference type="ChEBI" id="CHEBI:58359"/>
        <dbReference type="EC" id="3.5.1.2"/>
    </reaction>
</comment>
<dbReference type="EC" id="3.5.1.2" evidence="3 6"/>
<evidence type="ECO:0000256" key="3">
    <source>
        <dbReference type="ARBA" id="ARBA00012918"/>
    </source>
</evidence>
<comment type="subunit">
    <text evidence="2 6">Homotetramer.</text>
</comment>
<feature type="binding site" evidence="6">
    <location>
        <position position="196"/>
    </location>
    <ligand>
        <name>substrate</name>
    </ligand>
</feature>
<dbReference type="Gene3D" id="3.40.710.10">
    <property type="entry name" value="DD-peptidase/beta-lactamase superfamily"/>
    <property type="match status" value="1"/>
</dbReference>
<name>A0AAJ2NQJ0_ALKPS</name>
<keyword evidence="4 6" id="KW-0378">Hydrolase</keyword>
<dbReference type="PANTHER" id="PTHR12544">
    <property type="entry name" value="GLUTAMINASE"/>
    <property type="match status" value="1"/>
</dbReference>
<dbReference type="AlphaFoldDB" id="A0AAJ2NQJ0"/>
<comment type="caution">
    <text evidence="6">Lacks conserved residue(s) required for the propagation of feature annotation.</text>
</comment>
<evidence type="ECO:0000256" key="6">
    <source>
        <dbReference type="HAMAP-Rule" id="MF_00313"/>
    </source>
</evidence>
<feature type="binding site" evidence="6">
    <location>
        <position position="120"/>
    </location>
    <ligand>
        <name>substrate</name>
    </ligand>
</feature>
<dbReference type="SUPFAM" id="SSF56601">
    <property type="entry name" value="beta-lactamase/transpeptidase-like"/>
    <property type="match status" value="1"/>
</dbReference>
<reference evidence="7" key="1">
    <citation type="submission" date="2023-10" db="EMBL/GenBank/DDBJ databases">
        <title>Screening of Alkalihalophilus pseudofirmusBZ-TG-HK211 and Its Alleviation of Salt Stress on Rapeseed Growth.</title>
        <authorList>
            <person name="Zhao B."/>
            <person name="Guo T."/>
        </authorList>
    </citation>
    <scope>NUCLEOTIDE SEQUENCE</scope>
    <source>
        <strain evidence="7">BZ-TG-HK211</strain>
    </source>
</reference>
<evidence type="ECO:0000313" key="8">
    <source>
        <dbReference type="Proteomes" id="UP001285636"/>
    </source>
</evidence>
<dbReference type="InterPro" id="IPR015868">
    <property type="entry name" value="Glutaminase"/>
</dbReference>
<keyword evidence="6" id="KW-0007">Acetylation</keyword>
<dbReference type="Pfam" id="PF04960">
    <property type="entry name" value="Glutaminase"/>
    <property type="match status" value="1"/>
</dbReference>
<dbReference type="HAMAP" id="MF_00313">
    <property type="entry name" value="Glutaminase"/>
    <property type="match status" value="1"/>
</dbReference>
<dbReference type="InterPro" id="IPR012338">
    <property type="entry name" value="Beta-lactam/transpept-like"/>
</dbReference>
<dbReference type="FunFam" id="3.40.710.10:FF:000005">
    <property type="entry name" value="Glutaminase"/>
    <property type="match status" value="1"/>
</dbReference>
<evidence type="ECO:0000256" key="2">
    <source>
        <dbReference type="ARBA" id="ARBA00011881"/>
    </source>
</evidence>
<gene>
    <name evidence="6 7" type="primary">glsA</name>
    <name evidence="7" type="ORF">RYX45_15835</name>
</gene>
<feature type="binding site" evidence="6">
    <location>
        <position position="170"/>
    </location>
    <ligand>
        <name>substrate</name>
    </ligand>
</feature>
<feature type="binding site" evidence="6">
    <location>
        <position position="248"/>
    </location>
    <ligand>
        <name>substrate</name>
    </ligand>
</feature>
<dbReference type="GO" id="GO:0006537">
    <property type="term" value="P:glutamate biosynthetic process"/>
    <property type="evidence" value="ECO:0007669"/>
    <property type="project" value="TreeGrafter"/>
</dbReference>
<proteinExistence type="inferred from homology"/>
<organism evidence="7 8">
    <name type="scientific">Alkalihalophilus pseudofirmus</name>
    <name type="common">Bacillus pseudofirmus</name>
    <dbReference type="NCBI Taxonomy" id="79885"/>
    <lineage>
        <taxon>Bacteria</taxon>
        <taxon>Bacillati</taxon>
        <taxon>Bacillota</taxon>
        <taxon>Bacilli</taxon>
        <taxon>Bacillales</taxon>
        <taxon>Bacillaceae</taxon>
        <taxon>Alkalihalophilus</taxon>
    </lineage>
</organism>
<dbReference type="GO" id="GO:0006543">
    <property type="term" value="P:L-glutamine catabolic process"/>
    <property type="evidence" value="ECO:0007669"/>
    <property type="project" value="TreeGrafter"/>
</dbReference>
<protein>
    <recommendedName>
        <fullName evidence="3 6">Glutaminase</fullName>
        <ecNumber evidence="3 6">3.5.1.2</ecNumber>
    </recommendedName>
</protein>
<evidence type="ECO:0000256" key="5">
    <source>
        <dbReference type="ARBA" id="ARBA00049534"/>
    </source>
</evidence>
<dbReference type="PANTHER" id="PTHR12544:SF29">
    <property type="entry name" value="GLUTAMINASE"/>
    <property type="match status" value="1"/>
</dbReference>
<accession>A0AAJ2NQJ0</accession>
<dbReference type="GO" id="GO:0004359">
    <property type="term" value="F:glutaminase activity"/>
    <property type="evidence" value="ECO:0007669"/>
    <property type="project" value="UniProtKB-UniRule"/>
</dbReference>
<evidence type="ECO:0000313" key="7">
    <source>
        <dbReference type="EMBL" id="MDV2886663.1"/>
    </source>
</evidence>
<dbReference type="EMBL" id="JAWJAY010000004">
    <property type="protein sequence ID" value="MDV2886663.1"/>
    <property type="molecule type" value="Genomic_DNA"/>
</dbReference>
<evidence type="ECO:0000256" key="4">
    <source>
        <dbReference type="ARBA" id="ARBA00022801"/>
    </source>
</evidence>
<dbReference type="NCBIfam" id="TIGR03814">
    <property type="entry name" value="Gln_ase"/>
    <property type="match status" value="1"/>
</dbReference>
<comment type="caution">
    <text evidence="7">The sequence shown here is derived from an EMBL/GenBank/DDBJ whole genome shotgun (WGS) entry which is preliminary data.</text>
</comment>
<sequence length="314" mass="34709">MNQIKEDIKDYLEKIIKEEKQAARDGKIPEYIEKVDNEDHGAVSMAMMGLDGRYVQAGDDEGTFSIQSISKIISLAVALMDQGEEKVFKHVGKEPTGDPYHSLSKMELQEDGGPLNPMVNAGAIAVVGQVKGSSVDEKFGRILDLTRKLAGNDKIDYNPEIVKAEGHDLNRALFYYNRYGGYINEKHDLEDVLPVYWRMTSIEMNIKELSRIAAVIANYGVDIETGEELIPRDVVRVLKTFMVTCGMYDQSGAFAVDVGIPAKSGISGGIMAAIPGRMGIGVLGPDLNEHRNSIAGIRLLRNISERWNLSLFNQ</sequence>